<evidence type="ECO:0000313" key="1">
    <source>
        <dbReference type="EMBL" id="GCF11240.1"/>
    </source>
</evidence>
<organism evidence="1 2">
    <name type="scientific">Dictyobacter arantiisoli</name>
    <dbReference type="NCBI Taxonomy" id="2014874"/>
    <lineage>
        <taxon>Bacteria</taxon>
        <taxon>Bacillati</taxon>
        <taxon>Chloroflexota</taxon>
        <taxon>Ktedonobacteria</taxon>
        <taxon>Ktedonobacterales</taxon>
        <taxon>Dictyobacteraceae</taxon>
        <taxon>Dictyobacter</taxon>
    </lineage>
</organism>
<comment type="caution">
    <text evidence="1">The sequence shown here is derived from an EMBL/GenBank/DDBJ whole genome shotgun (WGS) entry which is preliminary data.</text>
</comment>
<protein>
    <submittedName>
        <fullName evidence="1">Uncharacterized protein</fullName>
    </submittedName>
</protein>
<accession>A0A5A5TI22</accession>
<dbReference type="EMBL" id="BIXY01000100">
    <property type="protein sequence ID" value="GCF11240.1"/>
    <property type="molecule type" value="Genomic_DNA"/>
</dbReference>
<evidence type="ECO:0000313" key="2">
    <source>
        <dbReference type="Proteomes" id="UP000322530"/>
    </source>
</evidence>
<name>A0A5A5TI22_9CHLR</name>
<proteinExistence type="predicted"/>
<gene>
    <name evidence="1" type="ORF">KDI_48040</name>
</gene>
<dbReference type="Proteomes" id="UP000322530">
    <property type="component" value="Unassembled WGS sequence"/>
</dbReference>
<dbReference type="AlphaFoldDB" id="A0A5A5TI22"/>
<reference evidence="1 2" key="1">
    <citation type="submission" date="2019-01" db="EMBL/GenBank/DDBJ databases">
        <title>Draft genome sequence of Dictyobacter sp. Uno17.</title>
        <authorList>
            <person name="Wang C.M."/>
            <person name="Zheng Y."/>
            <person name="Sakai Y."/>
            <person name="Abe K."/>
            <person name="Yokota A."/>
            <person name="Yabe S."/>
        </authorList>
    </citation>
    <scope>NUCLEOTIDE SEQUENCE [LARGE SCALE GENOMIC DNA]</scope>
    <source>
        <strain evidence="1 2">Uno17</strain>
    </source>
</reference>
<keyword evidence="2" id="KW-1185">Reference proteome</keyword>
<sequence length="71" mass="7327">MVPCIMAPPDAGDIAPADRCDESGEGRGCTFSAPVAFGADAGVCEAAQDARNRKSAPSGRSEKKRCIAVRM</sequence>